<evidence type="ECO:0000313" key="8">
    <source>
        <dbReference type="Proteomes" id="UP000011668"/>
    </source>
</evidence>
<dbReference type="PROSITE" id="PS50236">
    <property type="entry name" value="CHCR"/>
    <property type="match status" value="1"/>
</dbReference>
<name>L8WGA7_THACA</name>
<dbReference type="OrthoDB" id="5325112at2759"/>
<evidence type="ECO:0000256" key="1">
    <source>
        <dbReference type="ARBA" id="ARBA00004184"/>
    </source>
</evidence>
<dbReference type="Pfam" id="PF10366">
    <property type="entry name" value="Vps39_1"/>
    <property type="match status" value="1"/>
</dbReference>
<dbReference type="GO" id="GO:0000329">
    <property type="term" value="C:fungal-type vacuole membrane"/>
    <property type="evidence" value="ECO:0007669"/>
    <property type="project" value="TreeGrafter"/>
</dbReference>
<evidence type="ECO:0000259" key="6">
    <source>
        <dbReference type="PROSITE" id="PS50219"/>
    </source>
</evidence>
<dbReference type="HOGENOM" id="CLU_004190_2_0_1"/>
<evidence type="ECO:0000256" key="4">
    <source>
        <dbReference type="PROSITE-ProRule" id="PRU01006"/>
    </source>
</evidence>
<feature type="repeat" description="CHCR" evidence="4">
    <location>
        <begin position="1075"/>
        <end position="1232"/>
    </location>
</feature>
<comment type="caution">
    <text evidence="7">The sequence shown here is derived from an EMBL/GenBank/DDBJ whole genome shotgun (WGS) entry which is preliminary data.</text>
</comment>
<dbReference type="InterPro" id="IPR019452">
    <property type="entry name" value="VPS39/TGF_beta_rcpt-assoc_1"/>
</dbReference>
<feature type="compositionally biased region" description="Basic and acidic residues" evidence="5">
    <location>
        <begin position="68"/>
        <end position="91"/>
    </location>
</feature>
<dbReference type="Pfam" id="PF00780">
    <property type="entry name" value="CNH"/>
    <property type="match status" value="1"/>
</dbReference>
<keyword evidence="2" id="KW-0472">Membrane</keyword>
<keyword evidence="8" id="KW-1185">Reference proteome</keyword>
<evidence type="ECO:0000313" key="7">
    <source>
        <dbReference type="EMBL" id="ELU37005.1"/>
    </source>
</evidence>
<feature type="compositionally biased region" description="Pro residues" evidence="5">
    <location>
        <begin position="649"/>
        <end position="658"/>
    </location>
</feature>
<dbReference type="GO" id="GO:0006914">
    <property type="term" value="P:autophagy"/>
    <property type="evidence" value="ECO:0007669"/>
    <property type="project" value="TreeGrafter"/>
</dbReference>
<organism evidence="7 8">
    <name type="scientific">Thanatephorus cucumeris (strain AG1-IA)</name>
    <name type="common">Rice sheath blight fungus</name>
    <name type="synonym">Rhizoctonia solani</name>
    <dbReference type="NCBI Taxonomy" id="983506"/>
    <lineage>
        <taxon>Eukaryota</taxon>
        <taxon>Fungi</taxon>
        <taxon>Dikarya</taxon>
        <taxon>Basidiomycota</taxon>
        <taxon>Agaricomycotina</taxon>
        <taxon>Agaricomycetes</taxon>
        <taxon>Cantharellales</taxon>
        <taxon>Ceratobasidiaceae</taxon>
        <taxon>Rhizoctonia</taxon>
        <taxon>Rhizoctonia solani AG-1</taxon>
    </lineage>
</organism>
<feature type="compositionally biased region" description="Basic residues" evidence="5">
    <location>
        <begin position="92"/>
        <end position="103"/>
    </location>
</feature>
<feature type="region of interest" description="Disordered" evidence="5">
    <location>
        <begin position="842"/>
        <end position="863"/>
    </location>
</feature>
<feature type="region of interest" description="Disordered" evidence="5">
    <location>
        <begin position="1"/>
        <end position="108"/>
    </location>
</feature>
<dbReference type="GO" id="GO:0006886">
    <property type="term" value="P:intracellular protein transport"/>
    <property type="evidence" value="ECO:0007669"/>
    <property type="project" value="UniProtKB-UniRule"/>
</dbReference>
<gene>
    <name evidence="7" type="ORF">AG1IA_08964</name>
</gene>
<dbReference type="GO" id="GO:0034058">
    <property type="term" value="P:endosomal vesicle fusion"/>
    <property type="evidence" value="ECO:0007669"/>
    <property type="project" value="TreeGrafter"/>
</dbReference>
<protein>
    <submittedName>
        <fullName evidence="7">Rab guanyl-nucleotide exchange factor</fullName>
    </submittedName>
</protein>
<reference evidence="7 8" key="1">
    <citation type="journal article" date="2013" name="Nat. Commun.">
        <title>The evolution and pathogenic mechanisms of the rice sheath blight pathogen.</title>
        <authorList>
            <person name="Zheng A."/>
            <person name="Lin R."/>
            <person name="Xu L."/>
            <person name="Qin P."/>
            <person name="Tang C."/>
            <person name="Ai P."/>
            <person name="Zhang D."/>
            <person name="Liu Y."/>
            <person name="Sun Z."/>
            <person name="Feng H."/>
            <person name="Wang Y."/>
            <person name="Chen Y."/>
            <person name="Liang X."/>
            <person name="Fu R."/>
            <person name="Li Q."/>
            <person name="Zhang J."/>
            <person name="Yu X."/>
            <person name="Xie Z."/>
            <person name="Ding L."/>
            <person name="Guan P."/>
            <person name="Tang J."/>
            <person name="Liang Y."/>
            <person name="Wang S."/>
            <person name="Deng Q."/>
            <person name="Li S."/>
            <person name="Zhu J."/>
            <person name="Wang L."/>
            <person name="Liu H."/>
            <person name="Li P."/>
        </authorList>
    </citation>
    <scope>NUCLEOTIDE SEQUENCE [LARGE SCALE GENOMIC DNA]</scope>
    <source>
        <strain evidence="8">AG-1 IA</strain>
    </source>
</reference>
<dbReference type="InterPro" id="IPR001180">
    <property type="entry name" value="CNH_dom"/>
</dbReference>
<comment type="subcellular location">
    <subcellularLocation>
        <location evidence="1">Endomembrane system</location>
        <topology evidence="1">Peripheral membrane protein</topology>
    </subcellularLocation>
</comment>
<dbReference type="PANTHER" id="PTHR12894:SF49">
    <property type="entry name" value="VAM6_VPS39-LIKE PROTEIN"/>
    <property type="match status" value="1"/>
</dbReference>
<accession>L8WGA7</accession>
<sequence length="1406" mass="155657">MSRVTFPQGRVYRPKRSGSPPLWGYYEYQTSASEHSECDSCSESESEEESEEEVNRSESGASGSGAGSERDDEHEQAQRLKEKGKQPEDIRRKQRREPKHRRPREPVYRPILTIRRSEGFVWNQVGPSLTHDLPASAWLLLPSVQLTPWFIIYSQMWPLLPTRAHSILVPETPPSATRPFREWTLKSSASTFTSMAKVFSVASTRPRLPKSASDHRFPPLRLRFLSFIVPCVNPLPFNQSFCPFTNYIPNLFIPYVSHYVFMSLAIESWLVICSRRNENYGKTPQSTDVPLITNARRTDMPPFYVSLAAKGIKDRVEALFATSDKVYLGTNTGTLYIYDLAKAEGSDEPKLTLQDTKKAFVRRQIDQLGVLKDISSLVVLSDSVVTLFPLSTLSTPTVLTQTRNASVFALDTSVQYELSDGSYATAAQSGSRGIATVVTVLAVGCKRKVVIFRWHDGEAQPVKELALDHTPRAIAFSTPHTIVMAYPPPDNAVLSLTTMALTEFVTPATTTVSSNPGMGMSMGMGALTGLGGYMGLGAKAKFAAVKIEEGEVVWTDCVVATGLFFGVDGQTTRSVGIDWPAPPEETVYTKPYIISSFPPNSLPDLDAPTTAIAAAITTPAISNSALQIRSALSLQPVQTLKYPFIEDPTQPPLPPPPATKLGGASKQPTIAPHTLRLLTASPGTGPAAPTFILSTPTDRTALANEGSTMWALIMHPWQDQISELVHHEKYADALALLGVVSVQPDPTKHIQGLRGVQLFQEGQFEQAIDMFLALDMNPAKVIALYPDSISGRLSAPRETWIELFGGEAKAREETKATKDDEGEKSIALVEGAEEEDVQKAVAAVAGSPPKESQSPPASIMGSGGISSRLKAGLGAMVVRDDSESIKDTSSSKTKKGPDEFALSTRALGTFLVDRRPKIPAALQPFGITAAQSADLPALSAASVDELMALPSAPLSTLTPEQLVRAAQLVDTALFRLYLFTKPSMIGALCRVDNWCEVVEVEEALRARKKFTELIDLYRGKKMHAKALPDSLSREEDDPLDKYPPSIRYLQKLGPEYLDLIFKSARWIFEEKPDMAFDVEVELPAKEVADYLESIDPMLCIKFIEYLFAERQVESKTFGDRLAELYLRQTIKLKKERSSEHERLYSKLLAFVNTSSYYDFDRLYALLPQTDLHEARAVVLGKLGNHYGALEIYVHKMQDYTEAEEYCKRVYQTEPDLHGVFLTLLKIFLQPVQPNTPLLLRPALDLISRQSPRIDPVATLELLPPLVTTSDLRTFLHTALRNPRVDTRIERELWLARSQQADRRVAALHSRRVRVTDSRMYVPSMTVITLVDVAADAPSVTNDWAIVWLRFICHGEKSHTTNVEKHSPSVSTTLRIVSCEPSATQFAPRRDVSVYQYIGFTALSSFG</sequence>
<evidence type="ECO:0000256" key="2">
    <source>
        <dbReference type="ARBA" id="ARBA00023136"/>
    </source>
</evidence>
<evidence type="ECO:0000256" key="3">
    <source>
        <dbReference type="ARBA" id="ARBA00038201"/>
    </source>
</evidence>
<evidence type="ECO:0000256" key="5">
    <source>
        <dbReference type="SAM" id="MobiDB-lite"/>
    </source>
</evidence>
<dbReference type="EMBL" id="AFRT01002905">
    <property type="protein sequence ID" value="ELU37005.1"/>
    <property type="molecule type" value="Genomic_DNA"/>
</dbReference>
<dbReference type="InterPro" id="IPR032914">
    <property type="entry name" value="Vam6/VPS39/TRAP1"/>
</dbReference>
<dbReference type="GO" id="GO:0012505">
    <property type="term" value="C:endomembrane system"/>
    <property type="evidence" value="ECO:0007669"/>
    <property type="project" value="UniProtKB-SubCell"/>
</dbReference>
<feature type="region of interest" description="Disordered" evidence="5">
    <location>
        <begin position="645"/>
        <end position="666"/>
    </location>
</feature>
<proteinExistence type="inferred from homology"/>
<feature type="domain" description="CNH" evidence="6">
    <location>
        <begin position="313"/>
        <end position="655"/>
    </location>
</feature>
<dbReference type="STRING" id="983506.L8WGA7"/>
<dbReference type="OMA" id="CEVEQVE"/>
<dbReference type="PANTHER" id="PTHR12894">
    <property type="entry name" value="CNH DOMAIN CONTAINING"/>
    <property type="match status" value="1"/>
</dbReference>
<feature type="compositionally biased region" description="Acidic residues" evidence="5">
    <location>
        <begin position="40"/>
        <end position="52"/>
    </location>
</feature>
<comment type="similarity">
    <text evidence="3">Belongs to the VAM6/VPS39 family.</text>
</comment>
<dbReference type="InterPro" id="IPR000547">
    <property type="entry name" value="Clathrin_H-chain/VPS_repeat"/>
</dbReference>
<dbReference type="Proteomes" id="UP000011668">
    <property type="component" value="Unassembled WGS sequence"/>
</dbReference>
<dbReference type="PROSITE" id="PS50219">
    <property type="entry name" value="CNH"/>
    <property type="match status" value="1"/>
</dbReference>